<keyword evidence="1" id="KW-0812">Transmembrane</keyword>
<dbReference type="Pfam" id="PF12146">
    <property type="entry name" value="Hydrolase_4"/>
    <property type="match status" value="2"/>
</dbReference>
<dbReference type="InterPro" id="IPR029058">
    <property type="entry name" value="AB_hydrolase_fold"/>
</dbReference>
<organism evidence="3 4">
    <name type="scientific">Plasmodium yoelii yoelii</name>
    <dbReference type="NCBI Taxonomy" id="73239"/>
    <lineage>
        <taxon>Eukaryota</taxon>
        <taxon>Sar</taxon>
        <taxon>Alveolata</taxon>
        <taxon>Apicomplexa</taxon>
        <taxon>Aconoidasida</taxon>
        <taxon>Haemosporida</taxon>
        <taxon>Plasmodiidae</taxon>
        <taxon>Plasmodium</taxon>
        <taxon>Plasmodium (Vinckeia)</taxon>
    </lineage>
</organism>
<dbReference type="NCBIfam" id="TIGR01607">
    <property type="entry name" value="PST-A"/>
    <property type="match status" value="1"/>
</dbReference>
<protein>
    <recommendedName>
        <fullName evidence="2">Serine aminopeptidase S33 domain-containing protein</fullName>
    </recommendedName>
</protein>
<dbReference type="EMBL" id="AABL01000329">
    <property type="protein sequence ID" value="EAA20547.1"/>
    <property type="molecule type" value="Genomic_DNA"/>
</dbReference>
<gene>
    <name evidence="3" type="ORF">PY01254</name>
</gene>
<evidence type="ECO:0000259" key="2">
    <source>
        <dbReference type="Pfam" id="PF12146"/>
    </source>
</evidence>
<keyword evidence="1" id="KW-0472">Membrane</keyword>
<dbReference type="PANTHER" id="PTHR11614">
    <property type="entry name" value="PHOSPHOLIPASE-RELATED"/>
    <property type="match status" value="1"/>
</dbReference>
<dbReference type="Gene3D" id="3.40.50.1820">
    <property type="entry name" value="alpha/beta hydrolase"/>
    <property type="match status" value="1"/>
</dbReference>
<evidence type="ECO:0000256" key="1">
    <source>
        <dbReference type="SAM" id="Phobius"/>
    </source>
</evidence>
<comment type="caution">
    <text evidence="3">The sequence shown here is derived from an EMBL/GenBank/DDBJ whole genome shotgun (WGS) entry which is preliminary data.</text>
</comment>
<evidence type="ECO:0000313" key="3">
    <source>
        <dbReference type="EMBL" id="EAA20547.1"/>
    </source>
</evidence>
<dbReference type="PaxDb" id="73239-Q7RQ49"/>
<dbReference type="InterPro" id="IPR051044">
    <property type="entry name" value="MAG_DAG_Lipase"/>
</dbReference>
<accession>Q7RQ49</accession>
<dbReference type="InterPro" id="IPR006494">
    <property type="entry name" value="PST_A"/>
</dbReference>
<keyword evidence="1" id="KW-1133">Transmembrane helix</keyword>
<feature type="domain" description="Serine aminopeptidase S33" evidence="2">
    <location>
        <begin position="91"/>
        <end position="184"/>
    </location>
</feature>
<dbReference type="KEGG" id="pyo:PY17X_1371600"/>
<feature type="domain" description="Serine aminopeptidase S33" evidence="2">
    <location>
        <begin position="261"/>
        <end position="397"/>
    </location>
</feature>
<dbReference type="SUPFAM" id="SSF53474">
    <property type="entry name" value="alpha/beta-Hydrolases"/>
    <property type="match status" value="1"/>
</dbReference>
<evidence type="ECO:0000313" key="4">
    <source>
        <dbReference type="Proteomes" id="UP000008553"/>
    </source>
</evidence>
<dbReference type="InParanoid" id="Q7RQ49"/>
<dbReference type="STRING" id="73239.Q7RQ49"/>
<keyword evidence="4" id="KW-1185">Reference proteome</keyword>
<name>Q7RQ49_PLAYO</name>
<proteinExistence type="predicted"/>
<dbReference type="Proteomes" id="UP000008553">
    <property type="component" value="Unassembled WGS sequence"/>
</dbReference>
<sequence length="517" mass="60864">MMEEVELNNEELRNKTCNLNADFKTGWFCNKNGSLLKTYEWLVKNAFGIILLIHGFKANSRINFMPLRYGTPYYSEDLGDDNSPYIYKNSWIEKFNQNGYSVYTLDLQGHGESQTFENFNGNFDSFDDLVDDVIQYMNHIQDEISNDNQMDDESHDIVTSEKKRLPMYIIGYSMGGNIALRILQLLNKEKEDRIKEWNSNNYKNGNTMLENFTNINEVDNDMNNYNDYDSDNSCASTSATTNTISSDKDEGFYNYLDKLNIKGCVSLSGMIRFKTMWDFGNNSFNYVYLPILKFLSHVANNIIISSEPRYKGFQCGPSAYNHNNYMNIDGPTLKSIYELLNATITLDSNINYMPKNIPLLFIHSQDDHICCCKGAISLYNKINVNNKKLHIVDRMGHFTTAARGNEDVFKKVIDWISNLRNNEDEKEDEIDYEKDYEIYDKKDFEIDFEIDYEKDYEIYDKKDFEIDFEIDYEKDYEIYDKKDFEIHDEKEKKIIINILYLFTLYICFLLFQIVFLN</sequence>
<feature type="transmembrane region" description="Helical" evidence="1">
    <location>
        <begin position="494"/>
        <end position="515"/>
    </location>
</feature>
<dbReference type="AlphaFoldDB" id="Q7RQ49"/>
<dbReference type="InterPro" id="IPR022742">
    <property type="entry name" value="Hydrolase_4"/>
</dbReference>
<reference evidence="3 4" key="1">
    <citation type="journal article" date="2002" name="Nature">
        <title>Genome sequence and comparative analysis of the model rodent malaria parasite Plasmodium yoelii yoelii.</title>
        <authorList>
            <person name="Carlton J.M."/>
            <person name="Angiuoli S.V."/>
            <person name="Suh B.B."/>
            <person name="Kooij T.W."/>
            <person name="Pertea M."/>
            <person name="Silva J.C."/>
            <person name="Ermolaeva M.D."/>
            <person name="Allen J.E."/>
            <person name="Selengut J.D."/>
            <person name="Koo H.L."/>
            <person name="Peterson J.D."/>
            <person name="Pop M."/>
            <person name="Kosack D.S."/>
            <person name="Shumway M.F."/>
            <person name="Bidwell S.L."/>
            <person name="Shallom S.J."/>
            <person name="van Aken S.E."/>
            <person name="Riedmuller S.B."/>
            <person name="Feldblyum T.V."/>
            <person name="Cho J.K."/>
            <person name="Quackenbush J."/>
            <person name="Sedegah M."/>
            <person name="Shoaibi A."/>
            <person name="Cummings L.M."/>
            <person name="Florens L."/>
            <person name="Yates J.R."/>
            <person name="Raine J.D."/>
            <person name="Sinden R.E."/>
            <person name="Harris M.A."/>
            <person name="Cunningham D.A."/>
            <person name="Preiser P.R."/>
            <person name="Bergman L.W."/>
            <person name="Vaidya A.B."/>
            <person name="van Lin L.H."/>
            <person name="Janse C.J."/>
            <person name="Waters A.P."/>
            <person name="Smith H.O."/>
            <person name="White O.R."/>
            <person name="Salzberg S.L."/>
            <person name="Venter J.C."/>
            <person name="Fraser C.M."/>
            <person name="Hoffman S.L."/>
            <person name="Gardner M.J."/>
            <person name="Carucci D.J."/>
        </authorList>
    </citation>
    <scope>NUCLEOTIDE SEQUENCE [LARGE SCALE GENOMIC DNA]</scope>
    <source>
        <strain evidence="3 4">17XNL</strain>
    </source>
</reference>
<dbReference type="ESTHER" id="playo-q7rq49">
    <property type="family name" value="Plasmodium_subtelomeric_PST-A"/>
</dbReference>